<organism evidence="2 3">
    <name type="scientific">Tumebacillus lacus</name>
    <dbReference type="NCBI Taxonomy" id="2995335"/>
    <lineage>
        <taxon>Bacteria</taxon>
        <taxon>Bacillati</taxon>
        <taxon>Bacillota</taxon>
        <taxon>Bacilli</taxon>
        <taxon>Bacillales</taxon>
        <taxon>Alicyclobacillaceae</taxon>
        <taxon>Tumebacillus</taxon>
    </lineage>
</organism>
<keyword evidence="1" id="KW-0472">Membrane</keyword>
<dbReference type="RefSeq" id="WP_267151757.1">
    <property type="nucleotide sequence ID" value="NZ_JAPMLT010000005.1"/>
</dbReference>
<dbReference type="Proteomes" id="UP001208017">
    <property type="component" value="Unassembled WGS sequence"/>
</dbReference>
<keyword evidence="3" id="KW-1185">Reference proteome</keyword>
<feature type="transmembrane region" description="Helical" evidence="1">
    <location>
        <begin position="117"/>
        <end position="136"/>
    </location>
</feature>
<evidence type="ECO:0000256" key="1">
    <source>
        <dbReference type="SAM" id="Phobius"/>
    </source>
</evidence>
<proteinExistence type="predicted"/>
<gene>
    <name evidence="2" type="ORF">OS242_11075</name>
</gene>
<sequence>MTWFYIILGFHLLAVVVKLGVLFYIPALKDVEHVKGFLGTYKKIDRIANYTLWATGFGMVAVTSIQLLFQLWLLASMLIYTLIFYIIKRVIMGRMQKIVESNKVFDREGLKTLRVENYCVIVVSVGLFLAIGGLMMTKPMF</sequence>
<feature type="transmembrane region" description="Helical" evidence="1">
    <location>
        <begin position="47"/>
        <end position="65"/>
    </location>
</feature>
<accession>A0ABT3X0R5</accession>
<evidence type="ECO:0008006" key="4">
    <source>
        <dbReference type="Google" id="ProtNLM"/>
    </source>
</evidence>
<feature type="transmembrane region" description="Helical" evidence="1">
    <location>
        <begin position="6"/>
        <end position="26"/>
    </location>
</feature>
<feature type="transmembrane region" description="Helical" evidence="1">
    <location>
        <begin position="71"/>
        <end position="87"/>
    </location>
</feature>
<protein>
    <recommendedName>
        <fullName evidence="4">Copper resistance protein D domain-containing protein</fullName>
    </recommendedName>
</protein>
<reference evidence="2 3" key="1">
    <citation type="submission" date="2022-11" db="EMBL/GenBank/DDBJ databases">
        <title>Study of microbial diversity in lake waters.</title>
        <authorList>
            <person name="Zhang J."/>
        </authorList>
    </citation>
    <scope>NUCLEOTIDE SEQUENCE [LARGE SCALE GENOMIC DNA]</scope>
    <source>
        <strain evidence="2 3">DT12</strain>
    </source>
</reference>
<comment type="caution">
    <text evidence="2">The sequence shown here is derived from an EMBL/GenBank/DDBJ whole genome shotgun (WGS) entry which is preliminary data.</text>
</comment>
<dbReference type="EMBL" id="JAPMLT010000005">
    <property type="protein sequence ID" value="MCX7570504.1"/>
    <property type="molecule type" value="Genomic_DNA"/>
</dbReference>
<name>A0ABT3X0R5_9BACL</name>
<evidence type="ECO:0000313" key="3">
    <source>
        <dbReference type="Proteomes" id="UP001208017"/>
    </source>
</evidence>
<keyword evidence="1" id="KW-0812">Transmembrane</keyword>
<evidence type="ECO:0000313" key="2">
    <source>
        <dbReference type="EMBL" id="MCX7570504.1"/>
    </source>
</evidence>
<keyword evidence="1" id="KW-1133">Transmembrane helix</keyword>